<evidence type="ECO:0000313" key="7">
    <source>
        <dbReference type="Proteomes" id="UP000634529"/>
    </source>
</evidence>
<name>A0ABR9ASL2_9BACL</name>
<dbReference type="RefSeq" id="WP_192023140.1">
    <property type="nucleotide sequence ID" value="NZ_JACYTN010000001.1"/>
</dbReference>
<dbReference type="EMBL" id="JACYTN010000001">
    <property type="protein sequence ID" value="MBD8496688.1"/>
    <property type="molecule type" value="Genomic_DNA"/>
</dbReference>
<protein>
    <submittedName>
        <fullName evidence="6">Polysaccharide deacetylase family protein</fullName>
    </submittedName>
</protein>
<dbReference type="SUPFAM" id="SSF88713">
    <property type="entry name" value="Glycoside hydrolase/deacetylase"/>
    <property type="match status" value="1"/>
</dbReference>
<evidence type="ECO:0000256" key="4">
    <source>
        <dbReference type="ARBA" id="ARBA00022842"/>
    </source>
</evidence>
<dbReference type="PANTHER" id="PTHR31609">
    <property type="entry name" value="YDJC DEACETYLASE FAMILY MEMBER"/>
    <property type="match status" value="1"/>
</dbReference>
<evidence type="ECO:0000256" key="5">
    <source>
        <dbReference type="ARBA" id="ARBA00023277"/>
    </source>
</evidence>
<dbReference type="PANTHER" id="PTHR31609:SF1">
    <property type="entry name" value="CARBOHYDRATE DEACETYLASE"/>
    <property type="match status" value="1"/>
</dbReference>
<dbReference type="InterPro" id="IPR011330">
    <property type="entry name" value="Glyco_hydro/deAcase_b/a-brl"/>
</dbReference>
<dbReference type="Gene3D" id="3.20.20.370">
    <property type="entry name" value="Glycoside hydrolase/deacetylase"/>
    <property type="match status" value="1"/>
</dbReference>
<keyword evidence="3" id="KW-0378">Hydrolase</keyword>
<proteinExistence type="predicted"/>
<dbReference type="Proteomes" id="UP000634529">
    <property type="component" value="Unassembled WGS sequence"/>
</dbReference>
<evidence type="ECO:0000256" key="2">
    <source>
        <dbReference type="ARBA" id="ARBA00022723"/>
    </source>
</evidence>
<dbReference type="InterPro" id="IPR006879">
    <property type="entry name" value="YdjC-like"/>
</dbReference>
<evidence type="ECO:0000256" key="3">
    <source>
        <dbReference type="ARBA" id="ARBA00022801"/>
    </source>
</evidence>
<keyword evidence="4" id="KW-0460">Magnesium</keyword>
<sequence>MNGAERLGYSPHDRLLIINADDFGMCHSVNAAIKQLLTEQVISSATVMMPCPWSKDAVNWAASHPSYDVGVHLTFTSEWDSYKWGPVNRSGSTLSLVDDLGHFPEHCLAVEERADLEELRAEMISQIEMAIRAGVVPSHLDNHMGSVYGLASGHDFLDIVFDVCTQYQLPFRMPQHGTSIPAILQPLAQQRAELGLSKGVYILDDLVGLPYSGQPGDTYYGVKAQMIALLRSITTGLTEIILHPAIVTDELKSITPHWQRRGMEFELFRDPDVQQVIHEEGIQLIKWSEVRDAQRRSTP</sequence>
<comment type="caution">
    <text evidence="6">The sequence shown here is derived from an EMBL/GenBank/DDBJ whole genome shotgun (WGS) entry which is preliminary data.</text>
</comment>
<evidence type="ECO:0000313" key="6">
    <source>
        <dbReference type="EMBL" id="MBD8496688.1"/>
    </source>
</evidence>
<keyword evidence="7" id="KW-1185">Reference proteome</keyword>
<gene>
    <name evidence="6" type="ORF">IFO66_00050</name>
</gene>
<comment type="cofactor">
    <cofactor evidence="1">
        <name>Mg(2+)</name>
        <dbReference type="ChEBI" id="CHEBI:18420"/>
    </cofactor>
</comment>
<organism evidence="6 7">
    <name type="scientific">Paenibacillus arenosi</name>
    <dbReference type="NCBI Taxonomy" id="2774142"/>
    <lineage>
        <taxon>Bacteria</taxon>
        <taxon>Bacillati</taxon>
        <taxon>Bacillota</taxon>
        <taxon>Bacilli</taxon>
        <taxon>Bacillales</taxon>
        <taxon>Paenibacillaceae</taxon>
        <taxon>Paenibacillus</taxon>
    </lineage>
</organism>
<reference evidence="6 7" key="1">
    <citation type="submission" date="2020-09" db="EMBL/GenBank/DDBJ databases">
        <title>Paenibacillus sp. CAU 1523 isolated from sand of Haeundae Beach.</title>
        <authorList>
            <person name="Kim W."/>
        </authorList>
    </citation>
    <scope>NUCLEOTIDE SEQUENCE [LARGE SCALE GENOMIC DNA]</scope>
    <source>
        <strain evidence="6 7">CAU 1523</strain>
    </source>
</reference>
<accession>A0ABR9ASL2</accession>
<dbReference type="Pfam" id="PF04794">
    <property type="entry name" value="YdjC"/>
    <property type="match status" value="1"/>
</dbReference>
<keyword evidence="5" id="KW-0119">Carbohydrate metabolism</keyword>
<keyword evidence="2" id="KW-0479">Metal-binding</keyword>
<evidence type="ECO:0000256" key="1">
    <source>
        <dbReference type="ARBA" id="ARBA00001946"/>
    </source>
</evidence>
<dbReference type="CDD" id="cd10802">
    <property type="entry name" value="YdjC_TTHB029_like"/>
    <property type="match status" value="1"/>
</dbReference>